<proteinExistence type="predicted"/>
<dbReference type="PIRSF" id="PIRSF036625">
    <property type="entry name" value="GAF_ANTAR"/>
    <property type="match status" value="1"/>
</dbReference>
<comment type="caution">
    <text evidence="4">The sequence shown here is derived from an EMBL/GenBank/DDBJ whole genome shotgun (WGS) entry which is preliminary data.</text>
</comment>
<dbReference type="PROSITE" id="PS50921">
    <property type="entry name" value="ANTAR"/>
    <property type="match status" value="1"/>
</dbReference>
<evidence type="ECO:0000256" key="2">
    <source>
        <dbReference type="ARBA" id="ARBA00023163"/>
    </source>
</evidence>
<name>A0A2S3ZG90_9MICO</name>
<dbReference type="EMBL" id="PPXF01000037">
    <property type="protein sequence ID" value="POH66387.1"/>
    <property type="molecule type" value="Genomic_DNA"/>
</dbReference>
<protein>
    <submittedName>
        <fullName evidence="4">Transcriptional regulator</fullName>
    </submittedName>
</protein>
<accession>A0A2S3ZG90</accession>
<dbReference type="Gene3D" id="3.30.450.40">
    <property type="match status" value="1"/>
</dbReference>
<dbReference type="OrthoDB" id="3683444at2"/>
<keyword evidence="2" id="KW-0804">Transcription</keyword>
<sequence length="251" mass="26786">MHAIDHAADNTREERINDAFVRVAGSLVADYDIVDLLSTLVYTCTQLLDVQAGGILLADGTGMLELVASTSEEAEIVEVMIVAAGAGPCIDCYQTGSVVSVPDIEADPRDWPRFRRSALDQGFRAAHATPLRLHGEVIGAMNLLSTEAGALSDRDAQLAQALADVATVGILHERSFRQPEVVAAQLHLALDTRILVEQAKGVLAEVRSCTMSEAFDALRDYARTHEVTLRAAAAGVVNRSISAEALVAQAR</sequence>
<gene>
    <name evidence="4" type="ORF">C3B59_08125</name>
</gene>
<dbReference type="SUPFAM" id="SSF55781">
    <property type="entry name" value="GAF domain-like"/>
    <property type="match status" value="1"/>
</dbReference>
<dbReference type="AlphaFoldDB" id="A0A2S3ZG90"/>
<dbReference type="GO" id="GO:0003723">
    <property type="term" value="F:RNA binding"/>
    <property type="evidence" value="ECO:0007669"/>
    <property type="project" value="InterPro"/>
</dbReference>
<dbReference type="RefSeq" id="WP_103430846.1">
    <property type="nucleotide sequence ID" value="NZ_PPXF01000037.1"/>
</dbReference>
<reference evidence="4 5" key="1">
    <citation type="submission" date="2018-01" db="EMBL/GenBank/DDBJ databases">
        <title>Cryobacterium sp. nov., from glaciers in China.</title>
        <authorList>
            <person name="Liu Q."/>
            <person name="Xin Y.-H."/>
        </authorList>
    </citation>
    <scope>NUCLEOTIDE SEQUENCE [LARGE SCALE GENOMIC DNA]</scope>
    <source>
        <strain evidence="4 5">TMB1-8</strain>
    </source>
</reference>
<dbReference type="Gene3D" id="1.10.10.10">
    <property type="entry name" value="Winged helix-like DNA-binding domain superfamily/Winged helix DNA-binding domain"/>
    <property type="match status" value="1"/>
</dbReference>
<dbReference type="SMART" id="SM00065">
    <property type="entry name" value="GAF"/>
    <property type="match status" value="1"/>
</dbReference>
<organism evidence="4 5">
    <name type="scientific">Cryobacterium zongtaii</name>
    <dbReference type="NCBI Taxonomy" id="1259217"/>
    <lineage>
        <taxon>Bacteria</taxon>
        <taxon>Bacillati</taxon>
        <taxon>Actinomycetota</taxon>
        <taxon>Actinomycetes</taxon>
        <taxon>Micrococcales</taxon>
        <taxon>Microbacteriaceae</taxon>
        <taxon>Cryobacterium</taxon>
    </lineage>
</organism>
<dbReference type="InterPro" id="IPR012074">
    <property type="entry name" value="GAF_ANTAR"/>
</dbReference>
<dbReference type="InterPro" id="IPR003018">
    <property type="entry name" value="GAF"/>
</dbReference>
<dbReference type="Pfam" id="PF13185">
    <property type="entry name" value="GAF_2"/>
    <property type="match status" value="1"/>
</dbReference>
<dbReference type="Proteomes" id="UP000237104">
    <property type="component" value="Unassembled WGS sequence"/>
</dbReference>
<dbReference type="InterPro" id="IPR005561">
    <property type="entry name" value="ANTAR"/>
</dbReference>
<keyword evidence="1" id="KW-0805">Transcription regulation</keyword>
<evidence type="ECO:0000313" key="5">
    <source>
        <dbReference type="Proteomes" id="UP000237104"/>
    </source>
</evidence>
<dbReference type="InterPro" id="IPR029016">
    <property type="entry name" value="GAF-like_dom_sf"/>
</dbReference>
<evidence type="ECO:0000259" key="3">
    <source>
        <dbReference type="PROSITE" id="PS50921"/>
    </source>
</evidence>
<evidence type="ECO:0000313" key="4">
    <source>
        <dbReference type="EMBL" id="POH66387.1"/>
    </source>
</evidence>
<dbReference type="SMART" id="SM01012">
    <property type="entry name" value="ANTAR"/>
    <property type="match status" value="1"/>
</dbReference>
<dbReference type="InterPro" id="IPR036388">
    <property type="entry name" value="WH-like_DNA-bd_sf"/>
</dbReference>
<feature type="domain" description="ANTAR" evidence="3">
    <location>
        <begin position="176"/>
        <end position="237"/>
    </location>
</feature>
<dbReference type="Pfam" id="PF03861">
    <property type="entry name" value="ANTAR"/>
    <property type="match status" value="1"/>
</dbReference>
<evidence type="ECO:0000256" key="1">
    <source>
        <dbReference type="ARBA" id="ARBA00023015"/>
    </source>
</evidence>